<gene>
    <name evidence="2" type="ORF">TWF730_003129</name>
</gene>
<accession>A0AAV9U7X5</accession>
<proteinExistence type="predicted"/>
<evidence type="ECO:0000313" key="2">
    <source>
        <dbReference type="EMBL" id="KAK6335751.1"/>
    </source>
</evidence>
<dbReference type="EMBL" id="JAVHNS010000014">
    <property type="protein sequence ID" value="KAK6335751.1"/>
    <property type="molecule type" value="Genomic_DNA"/>
</dbReference>
<name>A0AAV9U7X5_9PEZI</name>
<dbReference type="AlphaFoldDB" id="A0AAV9U7X5"/>
<keyword evidence="1" id="KW-0732">Signal</keyword>
<feature type="chain" id="PRO_5043990208" evidence="1">
    <location>
        <begin position="27"/>
        <end position="192"/>
    </location>
</feature>
<feature type="signal peptide" evidence="1">
    <location>
        <begin position="1"/>
        <end position="26"/>
    </location>
</feature>
<protein>
    <submittedName>
        <fullName evidence="2">Uncharacterized protein</fullName>
    </submittedName>
</protein>
<keyword evidence="3" id="KW-1185">Reference proteome</keyword>
<evidence type="ECO:0000313" key="3">
    <source>
        <dbReference type="Proteomes" id="UP001373714"/>
    </source>
</evidence>
<dbReference type="Proteomes" id="UP001373714">
    <property type="component" value="Unassembled WGS sequence"/>
</dbReference>
<evidence type="ECO:0000256" key="1">
    <source>
        <dbReference type="SAM" id="SignalP"/>
    </source>
</evidence>
<reference evidence="2 3" key="1">
    <citation type="submission" date="2019-10" db="EMBL/GenBank/DDBJ databases">
        <authorList>
            <person name="Palmer J.M."/>
        </authorList>
    </citation>
    <scope>NUCLEOTIDE SEQUENCE [LARGE SCALE GENOMIC DNA]</scope>
    <source>
        <strain evidence="2 3">TWF730</strain>
    </source>
</reference>
<comment type="caution">
    <text evidence="2">The sequence shown here is derived from an EMBL/GenBank/DDBJ whole genome shotgun (WGS) entry which is preliminary data.</text>
</comment>
<organism evidence="2 3">
    <name type="scientific">Orbilia blumenaviensis</name>
    <dbReference type="NCBI Taxonomy" id="1796055"/>
    <lineage>
        <taxon>Eukaryota</taxon>
        <taxon>Fungi</taxon>
        <taxon>Dikarya</taxon>
        <taxon>Ascomycota</taxon>
        <taxon>Pezizomycotina</taxon>
        <taxon>Orbiliomycetes</taxon>
        <taxon>Orbiliales</taxon>
        <taxon>Orbiliaceae</taxon>
        <taxon>Orbilia</taxon>
    </lineage>
</organism>
<sequence>MATLCKVTAFLVTLWLQLFLLPAANGQYNQATTSSIMQLNNGLIVTNKWWIPNAATPAVQVLVASTTGPAMPTLYWNCQMMPAICANVAAWRQQNPATNVLPQEFVFDIAGSGTRTEKRREEMCEKTDWRVMRAGLIAAPGAANLPQTIWYINAPGHAAAGVIGTLDGQQLIPGSPFISNTLGSTNPASGLQ</sequence>